<accession>A0ABU1IYZ2</accession>
<comment type="caution">
    <text evidence="1">The sequence shown here is derived from an EMBL/GenBank/DDBJ whole genome shotgun (WGS) entry which is preliminary data.</text>
</comment>
<reference evidence="1 2" key="1">
    <citation type="submission" date="2023-07" db="EMBL/GenBank/DDBJ databases">
        <title>Genomic Encyclopedia of Type Strains, Phase IV (KMG-IV): sequencing the most valuable type-strain genomes for metagenomic binning, comparative biology and taxonomic classification.</title>
        <authorList>
            <person name="Goeker M."/>
        </authorList>
    </citation>
    <scope>NUCLEOTIDE SEQUENCE [LARGE SCALE GENOMIC DNA]</scope>
    <source>
        <strain evidence="1 2">DSM 22170</strain>
    </source>
</reference>
<organism evidence="1 2">
    <name type="scientific">Paenibacillus hunanensis</name>
    <dbReference type="NCBI Taxonomy" id="539262"/>
    <lineage>
        <taxon>Bacteria</taxon>
        <taxon>Bacillati</taxon>
        <taxon>Bacillota</taxon>
        <taxon>Bacilli</taxon>
        <taxon>Bacillales</taxon>
        <taxon>Paenibacillaceae</taxon>
        <taxon>Paenibacillus</taxon>
    </lineage>
</organism>
<gene>
    <name evidence="1" type="ORF">JOC58_001469</name>
</gene>
<evidence type="ECO:0000313" key="1">
    <source>
        <dbReference type="EMBL" id="MDR6243582.1"/>
    </source>
</evidence>
<sequence length="148" mass="17330">MLKLVPEKVDFYISTTDLMASYTESGGVTIRLDVQTREDWQQERYRELELIFQTVAELRCITINIFEHVEHVIELAEGADDTDAFWQQHGYHPNPGIYEVEASEWLAEKQSLYDPRGRLQLKHYVIAGYDSHIEILASSYQYRMVEAQ</sequence>
<dbReference type="EMBL" id="JAVDQH010000004">
    <property type="protein sequence ID" value="MDR6243582.1"/>
    <property type="molecule type" value="Genomic_DNA"/>
</dbReference>
<keyword evidence="2" id="KW-1185">Reference proteome</keyword>
<protein>
    <submittedName>
        <fullName evidence="1">Uncharacterized protein</fullName>
    </submittedName>
</protein>
<dbReference type="Proteomes" id="UP001185028">
    <property type="component" value="Unassembled WGS sequence"/>
</dbReference>
<dbReference type="RefSeq" id="WP_188773756.1">
    <property type="nucleotide sequence ID" value="NZ_BMMB01000001.1"/>
</dbReference>
<evidence type="ECO:0000313" key="2">
    <source>
        <dbReference type="Proteomes" id="UP001185028"/>
    </source>
</evidence>
<name>A0ABU1IYZ2_9BACL</name>
<proteinExistence type="predicted"/>